<keyword evidence="7" id="KW-1185">Reference proteome</keyword>
<keyword evidence="2" id="KW-0677">Repeat</keyword>
<evidence type="ECO:0000256" key="4">
    <source>
        <dbReference type="ARBA" id="ARBA00022833"/>
    </source>
</evidence>
<dbReference type="Proteomes" id="UP000504629">
    <property type="component" value="Unplaced"/>
</dbReference>
<dbReference type="InterPro" id="IPR013087">
    <property type="entry name" value="Znf_C2H2_type"/>
</dbReference>
<evidence type="ECO:0000256" key="5">
    <source>
        <dbReference type="PROSITE-ProRule" id="PRU00042"/>
    </source>
</evidence>
<keyword evidence="1" id="KW-0479">Metal-binding</keyword>
<feature type="domain" description="C2H2-type" evidence="6">
    <location>
        <begin position="48"/>
        <end position="79"/>
    </location>
</feature>
<dbReference type="PANTHER" id="PTHR23235:SF120">
    <property type="entry name" value="KRUPPEL-LIKE FACTOR 15"/>
    <property type="match status" value="1"/>
</dbReference>
<dbReference type="AlphaFoldDB" id="A0A6J2K9K3"/>
<evidence type="ECO:0000256" key="1">
    <source>
        <dbReference type="ARBA" id="ARBA00022723"/>
    </source>
</evidence>
<dbReference type="GO" id="GO:0008270">
    <property type="term" value="F:zinc ion binding"/>
    <property type="evidence" value="ECO:0007669"/>
    <property type="project" value="UniProtKB-KW"/>
</dbReference>
<dbReference type="PANTHER" id="PTHR23235">
    <property type="entry name" value="KRUEPPEL-LIKE TRANSCRIPTION FACTOR"/>
    <property type="match status" value="1"/>
</dbReference>
<dbReference type="GeneID" id="114248070"/>
<dbReference type="Gene3D" id="3.30.160.60">
    <property type="entry name" value="Classic Zinc Finger"/>
    <property type="match status" value="2"/>
</dbReference>
<organism evidence="7 8">
    <name type="scientific">Bombyx mandarina</name>
    <name type="common">Wild silk moth</name>
    <name type="synonym">Wild silkworm</name>
    <dbReference type="NCBI Taxonomy" id="7092"/>
    <lineage>
        <taxon>Eukaryota</taxon>
        <taxon>Metazoa</taxon>
        <taxon>Ecdysozoa</taxon>
        <taxon>Arthropoda</taxon>
        <taxon>Hexapoda</taxon>
        <taxon>Insecta</taxon>
        <taxon>Pterygota</taxon>
        <taxon>Neoptera</taxon>
        <taxon>Endopterygota</taxon>
        <taxon>Lepidoptera</taxon>
        <taxon>Glossata</taxon>
        <taxon>Ditrysia</taxon>
        <taxon>Bombycoidea</taxon>
        <taxon>Bombycidae</taxon>
        <taxon>Bombycinae</taxon>
        <taxon>Bombyx</taxon>
    </lineage>
</organism>
<dbReference type="Pfam" id="PF00096">
    <property type="entry name" value="zf-C2H2"/>
    <property type="match status" value="2"/>
</dbReference>
<dbReference type="PROSITE" id="PS00028">
    <property type="entry name" value="ZINC_FINGER_C2H2_1"/>
    <property type="match status" value="1"/>
</dbReference>
<accession>A0A6J2K9K3</accession>
<dbReference type="OrthoDB" id="654211at2759"/>
<keyword evidence="3 5" id="KW-0863">Zinc-finger</keyword>
<name>A0A6J2K9K3_BOMMA</name>
<sequence>MLQLKDHIKSKHQGVMPHACDVKGCGKKFYKKSDLVVHKRYHTGERPFSCGICMRSFPIVSHLKRHIRSVDCTKSLERKAEIHP</sequence>
<gene>
    <name evidence="8" type="primary">LOC114248070</name>
</gene>
<dbReference type="GO" id="GO:0000978">
    <property type="term" value="F:RNA polymerase II cis-regulatory region sequence-specific DNA binding"/>
    <property type="evidence" value="ECO:0007669"/>
    <property type="project" value="TreeGrafter"/>
</dbReference>
<dbReference type="KEGG" id="bman:114248070"/>
<evidence type="ECO:0000313" key="8">
    <source>
        <dbReference type="RefSeq" id="XP_028036994.1"/>
    </source>
</evidence>
<evidence type="ECO:0000256" key="3">
    <source>
        <dbReference type="ARBA" id="ARBA00022771"/>
    </source>
</evidence>
<protein>
    <submittedName>
        <fullName evidence="8">Early growth response protein 1-like</fullName>
    </submittedName>
</protein>
<dbReference type="FunFam" id="3.30.160.60:FF:001049">
    <property type="entry name" value="zinc finger protein 319"/>
    <property type="match status" value="1"/>
</dbReference>
<dbReference type="InterPro" id="IPR036236">
    <property type="entry name" value="Znf_C2H2_sf"/>
</dbReference>
<proteinExistence type="predicted"/>
<evidence type="ECO:0000313" key="7">
    <source>
        <dbReference type="Proteomes" id="UP000504629"/>
    </source>
</evidence>
<evidence type="ECO:0000259" key="6">
    <source>
        <dbReference type="PROSITE" id="PS50157"/>
    </source>
</evidence>
<dbReference type="SUPFAM" id="SSF57667">
    <property type="entry name" value="beta-beta-alpha zinc fingers"/>
    <property type="match status" value="1"/>
</dbReference>
<dbReference type="SMART" id="SM00355">
    <property type="entry name" value="ZnF_C2H2"/>
    <property type="match status" value="2"/>
</dbReference>
<reference evidence="8" key="1">
    <citation type="submission" date="2025-08" db="UniProtKB">
        <authorList>
            <consortium name="RefSeq"/>
        </authorList>
    </citation>
    <scope>IDENTIFICATION</scope>
    <source>
        <tissue evidence="8">Silk gland</tissue>
    </source>
</reference>
<feature type="domain" description="C2H2-type" evidence="6">
    <location>
        <begin position="18"/>
        <end position="47"/>
    </location>
</feature>
<evidence type="ECO:0000256" key="2">
    <source>
        <dbReference type="ARBA" id="ARBA00022737"/>
    </source>
</evidence>
<dbReference type="FunFam" id="3.30.160.60:FF:000125">
    <property type="entry name" value="Putative zinc finger protein 143"/>
    <property type="match status" value="1"/>
</dbReference>
<dbReference type="RefSeq" id="XP_028036994.1">
    <property type="nucleotide sequence ID" value="XM_028181193.1"/>
</dbReference>
<dbReference type="PROSITE" id="PS50157">
    <property type="entry name" value="ZINC_FINGER_C2H2_2"/>
    <property type="match status" value="2"/>
</dbReference>
<dbReference type="GO" id="GO:0000981">
    <property type="term" value="F:DNA-binding transcription factor activity, RNA polymerase II-specific"/>
    <property type="evidence" value="ECO:0007669"/>
    <property type="project" value="TreeGrafter"/>
</dbReference>
<keyword evidence="4" id="KW-0862">Zinc</keyword>